<dbReference type="AlphaFoldDB" id="A0A1I8EH27"/>
<proteinExistence type="predicted"/>
<dbReference type="Gene3D" id="2.60.40.3330">
    <property type="match status" value="1"/>
</dbReference>
<organism evidence="2">
    <name type="scientific">Wuchereria bancrofti</name>
    <dbReference type="NCBI Taxonomy" id="6293"/>
    <lineage>
        <taxon>Eukaryota</taxon>
        <taxon>Metazoa</taxon>
        <taxon>Ecdysozoa</taxon>
        <taxon>Nematoda</taxon>
        <taxon>Chromadorea</taxon>
        <taxon>Rhabditida</taxon>
        <taxon>Spirurina</taxon>
        <taxon>Spiruromorpha</taxon>
        <taxon>Filarioidea</taxon>
        <taxon>Onchocercidae</taxon>
        <taxon>Wuchereria</taxon>
    </lineage>
</organism>
<reference evidence="2" key="1">
    <citation type="submission" date="2016-11" db="UniProtKB">
        <authorList>
            <consortium name="WormBaseParasite"/>
        </authorList>
    </citation>
    <scope>IDENTIFICATION</scope>
    <source>
        <strain evidence="2">pt0022</strain>
    </source>
</reference>
<sequence length="167" mass="19376">MQLSGCMFQILQILQLFAIIKVTTSERVRIHGLLACGGIPVLGARLKLYDATGFKDDGTMANHWDEFLFQMKDIDASKLYITIDHHCDGGILHKQCMRKDKLIFQQIAQKPLIYHIGMIELQNITLLHPKIWQKFISVKMFIRNKHVKGYRRVKGYLQTFKGCGFFF</sequence>
<protein>
    <submittedName>
        <fullName evidence="2">Uncharacterized protein</fullName>
    </submittedName>
</protein>
<feature type="signal peptide" evidence="1">
    <location>
        <begin position="1"/>
        <end position="25"/>
    </location>
</feature>
<feature type="chain" id="PRO_5009318173" evidence="1">
    <location>
        <begin position="26"/>
        <end position="167"/>
    </location>
</feature>
<evidence type="ECO:0000313" key="2">
    <source>
        <dbReference type="WBParaSite" id="maker-PairedContig_2043-snap-gene-0.4-mRNA-1"/>
    </source>
</evidence>
<dbReference type="InterPro" id="IPR038479">
    <property type="entry name" value="Transthyretin-like_sf"/>
</dbReference>
<dbReference type="WBParaSite" id="maker-PairedContig_2043-snap-gene-0.4-mRNA-1">
    <property type="protein sequence ID" value="maker-PairedContig_2043-snap-gene-0.4-mRNA-1"/>
    <property type="gene ID" value="maker-PairedContig_2043-snap-gene-0.4"/>
</dbReference>
<accession>A0A1I8EH27</accession>
<evidence type="ECO:0000256" key="1">
    <source>
        <dbReference type="SAM" id="SignalP"/>
    </source>
</evidence>
<keyword evidence="1" id="KW-0732">Signal</keyword>
<name>A0A1I8EH27_WUCBA</name>